<dbReference type="Proteomes" id="UP000032247">
    <property type="component" value="Unassembled WGS sequence"/>
</dbReference>
<dbReference type="AlphaFoldDB" id="A0A0D1KMS9"/>
<protein>
    <submittedName>
        <fullName evidence="1">Uncharacterized protein</fullName>
    </submittedName>
</protein>
<reference evidence="2" key="2">
    <citation type="submission" date="2023-03" db="EMBL/GenBank/DDBJ databases">
        <title>Complete genome sequences of 52 Bacillus and Priestia strains isolated from West-African fermentations and 26 reference strains from the DSMZ collection.</title>
        <authorList>
            <person name="Wiedenbein E.S."/>
            <person name="Canoy T.S."/>
            <person name="Hui Y."/>
            <person name="Parkouda C."/>
            <person name="Dawende C."/>
            <person name="Ametefe E."/>
            <person name="Jespersen L."/>
            <person name="Nielsen D.S."/>
        </authorList>
    </citation>
    <scope>NUCLEOTIDE SEQUENCE</scope>
    <source>
        <strain evidence="2">PRO56</strain>
    </source>
</reference>
<name>A0A0D1KMS9_BACIU</name>
<evidence type="ECO:0000313" key="2">
    <source>
        <dbReference type="EMBL" id="WEY85284.1"/>
    </source>
</evidence>
<gene>
    <name evidence="2" type="ORF">P5633_03340</name>
    <name evidence="1" type="ORF">SC09_Contig28orf00263</name>
</gene>
<dbReference type="RefSeq" id="WP_043858406.1">
    <property type="nucleotide sequence ID" value="NZ_CP022890.1"/>
</dbReference>
<proteinExistence type="predicted"/>
<organism evidence="1 3">
    <name type="scientific">Bacillus subtilis</name>
    <dbReference type="NCBI Taxonomy" id="1423"/>
    <lineage>
        <taxon>Bacteria</taxon>
        <taxon>Bacillati</taxon>
        <taxon>Bacillota</taxon>
        <taxon>Bacilli</taxon>
        <taxon>Bacillales</taxon>
        <taxon>Bacillaceae</taxon>
        <taxon>Bacillus</taxon>
    </lineage>
</organism>
<dbReference type="EMBL" id="JXBC01000006">
    <property type="protein sequence ID" value="KIU10090.1"/>
    <property type="molecule type" value="Genomic_DNA"/>
</dbReference>
<accession>A0A0D1KMS9</accession>
<dbReference type="STRING" id="483913.AN935_20615"/>
<reference evidence="1 3" key="1">
    <citation type="submission" date="2014-12" db="EMBL/GenBank/DDBJ databases">
        <title>Comparative genome analysis of Bacillus coagulans HM-08, Clostridium butyricum HM-68, Bacillus subtilis HM-66 and Bacillus licheniformis BL-09.</title>
        <authorList>
            <person name="Zhang H."/>
        </authorList>
    </citation>
    <scope>NUCLEOTIDE SEQUENCE [LARGE SCALE GENOMIC DNA]</scope>
    <source>
        <strain evidence="1 3">HM-66</strain>
    </source>
</reference>
<evidence type="ECO:0000313" key="1">
    <source>
        <dbReference type="EMBL" id="KIU10090.1"/>
    </source>
</evidence>
<dbReference type="Proteomes" id="UP001214898">
    <property type="component" value="Chromosome"/>
</dbReference>
<evidence type="ECO:0000313" key="3">
    <source>
        <dbReference type="Proteomes" id="UP000032247"/>
    </source>
</evidence>
<sequence length="67" mass="7909">MHAPLSLLKQMLKEHQIDTEKAVTFEEYIAMRLKLQELMGKFASLGEWDLYQKAADLMMHIGIQWMK</sequence>
<dbReference type="PATRIC" id="fig|1423.173.peg.3539"/>
<dbReference type="EMBL" id="CP120576">
    <property type="protein sequence ID" value="WEY85284.1"/>
    <property type="molecule type" value="Genomic_DNA"/>
</dbReference>